<dbReference type="EMBL" id="UYRT01093949">
    <property type="protein sequence ID" value="VDN39275.1"/>
    <property type="molecule type" value="Genomic_DNA"/>
</dbReference>
<protein>
    <submittedName>
        <fullName evidence="1 3">Uncharacterized protein</fullName>
    </submittedName>
</protein>
<name>A0A183ELY7_9BILA</name>
<dbReference type="Proteomes" id="UP000271098">
    <property type="component" value="Unassembled WGS sequence"/>
</dbReference>
<reference evidence="3" key="1">
    <citation type="submission" date="2016-06" db="UniProtKB">
        <authorList>
            <consortium name="WormBaseParasite"/>
        </authorList>
    </citation>
    <scope>IDENTIFICATION</scope>
</reference>
<evidence type="ECO:0000313" key="3">
    <source>
        <dbReference type="WBParaSite" id="GPUH_0002200501-mRNA-1"/>
    </source>
</evidence>
<organism evidence="3">
    <name type="scientific">Gongylonema pulchrum</name>
    <dbReference type="NCBI Taxonomy" id="637853"/>
    <lineage>
        <taxon>Eukaryota</taxon>
        <taxon>Metazoa</taxon>
        <taxon>Ecdysozoa</taxon>
        <taxon>Nematoda</taxon>
        <taxon>Chromadorea</taxon>
        <taxon>Rhabditida</taxon>
        <taxon>Spirurina</taxon>
        <taxon>Spiruromorpha</taxon>
        <taxon>Spiruroidea</taxon>
        <taxon>Gongylonematidae</taxon>
        <taxon>Gongylonema</taxon>
    </lineage>
</organism>
<accession>A0A183ELY7</accession>
<reference evidence="1 2" key="2">
    <citation type="submission" date="2018-11" db="EMBL/GenBank/DDBJ databases">
        <authorList>
            <consortium name="Pathogen Informatics"/>
        </authorList>
    </citation>
    <scope>NUCLEOTIDE SEQUENCE [LARGE SCALE GENOMIC DNA]</scope>
</reference>
<gene>
    <name evidence="1" type="ORF">GPUH_LOCUS21978</name>
</gene>
<proteinExistence type="predicted"/>
<evidence type="ECO:0000313" key="1">
    <source>
        <dbReference type="EMBL" id="VDN39275.1"/>
    </source>
</evidence>
<dbReference type="WBParaSite" id="GPUH_0002200501-mRNA-1">
    <property type="protein sequence ID" value="GPUH_0002200501-mRNA-1"/>
    <property type="gene ID" value="GPUH_0002200501"/>
</dbReference>
<keyword evidence="2" id="KW-1185">Reference proteome</keyword>
<sequence length="106" mass="11602">MRSVYNCNREVDAPLPVIRRVSVCRAGSATVPMRTQCSWNTLQGQLWDEGRGMLAAQIYEKCVIGENSERAMRKTQGSQESVSLCGVSACKCSTGQKPCNSKTLAK</sequence>
<dbReference type="AlphaFoldDB" id="A0A183ELY7"/>
<evidence type="ECO:0000313" key="2">
    <source>
        <dbReference type="Proteomes" id="UP000271098"/>
    </source>
</evidence>